<evidence type="ECO:0000313" key="1">
    <source>
        <dbReference type="EMBL" id="UPK91363.1"/>
    </source>
</evidence>
<accession>A0ACD3YR76</accession>
<proteinExistence type="predicted"/>
<sequence length="140" mass="16115">MEKPRVVLLAKKVARSSPEILDTPWNYNEDGSPKAADLAQQFADQEDYVAAVTREEDRNGEETHRLSETLRDLKRQQLATAMRLYKNGKIGSEPFEVVFRESARRQGCTRLFELPTDLIYVFWFGELVAVWILVARGEIL</sequence>
<name>A0ACD3YR76_FUSSC</name>
<evidence type="ECO:0000313" key="2">
    <source>
        <dbReference type="Proteomes" id="UP000830768"/>
    </source>
</evidence>
<dbReference type="Proteomes" id="UP000830768">
    <property type="component" value="Chromosome 2"/>
</dbReference>
<organism evidence="1 2">
    <name type="scientific">Fusarium solani subsp. cucurbitae</name>
    <name type="common">Neocosmosporum cucurbitae</name>
    <dbReference type="NCBI Taxonomy" id="2747967"/>
    <lineage>
        <taxon>Eukaryota</taxon>
        <taxon>Fungi</taxon>
        <taxon>Dikarya</taxon>
        <taxon>Ascomycota</taxon>
        <taxon>Pezizomycotina</taxon>
        <taxon>Sordariomycetes</taxon>
        <taxon>Hypocreomycetidae</taxon>
        <taxon>Hypocreales</taxon>
        <taxon>Nectriaceae</taxon>
        <taxon>Fusarium</taxon>
        <taxon>Fusarium solani species complex</taxon>
    </lineage>
</organism>
<reference evidence="1" key="1">
    <citation type="submission" date="2021-11" db="EMBL/GenBank/DDBJ databases">
        <title>Fusarium solani-melongenae Genome sequencing and assembly.</title>
        <authorList>
            <person name="Xie S."/>
            <person name="Huang L."/>
            <person name="Zhang X."/>
        </authorList>
    </citation>
    <scope>NUCLEOTIDE SEQUENCE</scope>
    <source>
        <strain evidence="1">CRI 24-3</strain>
    </source>
</reference>
<protein>
    <submittedName>
        <fullName evidence="1">Uncharacterized protein</fullName>
    </submittedName>
</protein>
<gene>
    <name evidence="1" type="ORF">LCI18_002298</name>
</gene>
<dbReference type="EMBL" id="CP090031">
    <property type="protein sequence ID" value="UPK91363.1"/>
    <property type="molecule type" value="Genomic_DNA"/>
</dbReference>
<keyword evidence="2" id="KW-1185">Reference proteome</keyword>